<dbReference type="EMBL" id="JANATA010000010">
    <property type="protein sequence ID" value="MCP3428738.1"/>
    <property type="molecule type" value="Genomic_DNA"/>
</dbReference>
<reference evidence="2" key="1">
    <citation type="submission" date="2022-07" db="EMBL/GenBank/DDBJ databases">
        <title>Characterization of the Novel Bacterium Alteromonas immobilis LMIT006 and Alteromonas gregis LMIT007.</title>
        <authorList>
            <person name="Lin X."/>
        </authorList>
    </citation>
    <scope>NUCLEOTIDE SEQUENCE</scope>
    <source>
        <strain evidence="2">LMIT007</strain>
    </source>
</reference>
<gene>
    <name evidence="2" type="ORF">NLF92_07240</name>
</gene>
<protein>
    <submittedName>
        <fullName evidence="2">DUF2489 domain-containing protein</fullName>
    </submittedName>
</protein>
<keyword evidence="3" id="KW-1185">Reference proteome</keyword>
<dbReference type="Pfam" id="PF10675">
    <property type="entry name" value="DUF2489"/>
    <property type="match status" value="1"/>
</dbReference>
<accession>A0AA42BLD7</accession>
<dbReference type="InterPro" id="IPR019617">
    <property type="entry name" value="DUF2489"/>
</dbReference>
<evidence type="ECO:0000259" key="1">
    <source>
        <dbReference type="Pfam" id="PF10675"/>
    </source>
</evidence>
<name>A0AA42BLD7_9ALTE</name>
<dbReference type="Proteomes" id="UP001165413">
    <property type="component" value="Unassembled WGS sequence"/>
</dbReference>
<evidence type="ECO:0000313" key="2">
    <source>
        <dbReference type="EMBL" id="MCP3428738.1"/>
    </source>
</evidence>
<organism evidence="2 3">
    <name type="scientific">Opacimonas viscosa</name>
    <dbReference type="NCBI Taxonomy" id="2961944"/>
    <lineage>
        <taxon>Bacteria</taxon>
        <taxon>Pseudomonadati</taxon>
        <taxon>Pseudomonadota</taxon>
        <taxon>Gammaproteobacteria</taxon>
        <taxon>Alteromonadales</taxon>
        <taxon>Alteromonadaceae</taxon>
        <taxon>Opacimonas</taxon>
    </lineage>
</organism>
<proteinExistence type="predicted"/>
<sequence>MYIALIVLAVAIILGLSFYAGKLLSQVNEQQQKKDKLRQDRVTNIMQSVHVIALAIEQQQCDLSEGVIRLTNLLDALPLSPQPKFAELYPAIYGLHHKISHFKTHEARASLTKKERRQQDKERLSIEAEFETPIIDEVIKLRAYHPTI</sequence>
<comment type="caution">
    <text evidence="2">The sequence shown here is derived from an EMBL/GenBank/DDBJ whole genome shotgun (WGS) entry which is preliminary data.</text>
</comment>
<feature type="domain" description="DUF2489" evidence="1">
    <location>
        <begin position="13"/>
        <end position="140"/>
    </location>
</feature>
<dbReference type="RefSeq" id="WP_254100296.1">
    <property type="nucleotide sequence ID" value="NZ_JANATA010000010.1"/>
</dbReference>
<dbReference type="AlphaFoldDB" id="A0AA42BLD7"/>
<evidence type="ECO:0000313" key="3">
    <source>
        <dbReference type="Proteomes" id="UP001165413"/>
    </source>
</evidence>